<feature type="transmembrane region" description="Helical" evidence="5">
    <location>
        <begin position="68"/>
        <end position="87"/>
    </location>
</feature>
<dbReference type="GO" id="GO:0016020">
    <property type="term" value="C:membrane"/>
    <property type="evidence" value="ECO:0007669"/>
    <property type="project" value="UniProtKB-SubCell"/>
</dbReference>
<feature type="transmembrane region" description="Helical" evidence="5">
    <location>
        <begin position="226"/>
        <end position="243"/>
    </location>
</feature>
<name>A0A1G1XS56_9BACT</name>
<dbReference type="AlphaFoldDB" id="A0A1G1XS56"/>
<accession>A0A1G1XS56</accession>
<evidence type="ECO:0000313" key="7">
    <source>
        <dbReference type="Proteomes" id="UP000176260"/>
    </source>
</evidence>
<feature type="transmembrane region" description="Helical" evidence="5">
    <location>
        <begin position="167"/>
        <end position="190"/>
    </location>
</feature>
<dbReference type="PANTHER" id="PTHR16950">
    <property type="entry name" value="ZINC TRANSPORTER SLC39A7 HISTIDINE-RICH MEMBRANE PROTEIN KE4"/>
    <property type="match status" value="1"/>
</dbReference>
<feature type="transmembrane region" description="Helical" evidence="5">
    <location>
        <begin position="6"/>
        <end position="26"/>
    </location>
</feature>
<proteinExistence type="predicted"/>
<feature type="transmembrane region" description="Helical" evidence="5">
    <location>
        <begin position="35"/>
        <end position="56"/>
    </location>
</feature>
<evidence type="ECO:0000256" key="3">
    <source>
        <dbReference type="ARBA" id="ARBA00022989"/>
    </source>
</evidence>
<dbReference type="EMBL" id="MHIA01000006">
    <property type="protein sequence ID" value="OGY42812.1"/>
    <property type="molecule type" value="Genomic_DNA"/>
</dbReference>
<protein>
    <recommendedName>
        <fullName evidence="8">ZIP family metal transporter</fullName>
    </recommendedName>
</protein>
<keyword evidence="4 5" id="KW-0472">Membrane</keyword>
<feature type="transmembrane region" description="Helical" evidence="5">
    <location>
        <begin position="196"/>
        <end position="214"/>
    </location>
</feature>
<reference evidence="6 7" key="1">
    <citation type="journal article" date="2016" name="Nat. Commun.">
        <title>Thousands of microbial genomes shed light on interconnected biogeochemical processes in an aquifer system.</title>
        <authorList>
            <person name="Anantharaman K."/>
            <person name="Brown C.T."/>
            <person name="Hug L.A."/>
            <person name="Sharon I."/>
            <person name="Castelle C.J."/>
            <person name="Probst A.J."/>
            <person name="Thomas B.C."/>
            <person name="Singh A."/>
            <person name="Wilkins M.J."/>
            <person name="Karaoz U."/>
            <person name="Brodie E.L."/>
            <person name="Williams K.H."/>
            <person name="Hubbard S.S."/>
            <person name="Banfield J.F."/>
        </authorList>
    </citation>
    <scope>NUCLEOTIDE SEQUENCE [LARGE SCALE GENOMIC DNA]</scope>
</reference>
<dbReference type="Pfam" id="PF02535">
    <property type="entry name" value="Zip"/>
    <property type="match status" value="1"/>
</dbReference>
<evidence type="ECO:0000256" key="4">
    <source>
        <dbReference type="ARBA" id="ARBA00023136"/>
    </source>
</evidence>
<sequence length="248" mass="27664">MTALLYALISAFIVSLIGLAVFWALFIQSSKLKKILILLVSFSAGGLMGGAFFHLLPESLEISKDSTLVFLYVLCGFCLFFILEKFLRWHHCHGKECHHHLHLSYMNLIGDSLHNFIDGIIIVSAYLVSIPLGMVTTLSIISHEIPQEMGDFGVLLYSGMPKRKAMLYNFMVALLAIVGVIVGYFLIQYIQGISNFLIPAAAGGFIYIAATDLIPELQQEINAKSSIINFIIFVFALLFMYFLRKLGV</sequence>
<dbReference type="GO" id="GO:0006882">
    <property type="term" value="P:intracellular zinc ion homeostasis"/>
    <property type="evidence" value="ECO:0007669"/>
    <property type="project" value="TreeGrafter"/>
</dbReference>
<keyword evidence="3 5" id="KW-1133">Transmembrane helix</keyword>
<evidence type="ECO:0000256" key="1">
    <source>
        <dbReference type="ARBA" id="ARBA00004141"/>
    </source>
</evidence>
<comment type="caution">
    <text evidence="6">The sequence shown here is derived from an EMBL/GenBank/DDBJ whole genome shotgun (WGS) entry which is preliminary data.</text>
</comment>
<evidence type="ECO:0000256" key="2">
    <source>
        <dbReference type="ARBA" id="ARBA00022692"/>
    </source>
</evidence>
<gene>
    <name evidence="6" type="ORF">A2Y67_03755</name>
</gene>
<evidence type="ECO:0008006" key="8">
    <source>
        <dbReference type="Google" id="ProtNLM"/>
    </source>
</evidence>
<evidence type="ECO:0000313" key="6">
    <source>
        <dbReference type="EMBL" id="OGY42812.1"/>
    </source>
</evidence>
<evidence type="ECO:0000256" key="5">
    <source>
        <dbReference type="SAM" id="Phobius"/>
    </source>
</evidence>
<comment type="subcellular location">
    <subcellularLocation>
        <location evidence="1">Membrane</location>
        <topology evidence="1">Multi-pass membrane protein</topology>
    </subcellularLocation>
</comment>
<organism evidence="6 7">
    <name type="scientific">Candidatus Buchananbacteria bacterium RBG_13_39_9</name>
    <dbReference type="NCBI Taxonomy" id="1797531"/>
    <lineage>
        <taxon>Bacteria</taxon>
        <taxon>Candidatus Buchananiibacteriota</taxon>
    </lineage>
</organism>
<dbReference type="Proteomes" id="UP000176260">
    <property type="component" value="Unassembled WGS sequence"/>
</dbReference>
<keyword evidence="2 5" id="KW-0812">Transmembrane</keyword>
<dbReference type="PANTHER" id="PTHR16950:SF16">
    <property type="entry name" value="ZINC TRANSPORTER ZIP13"/>
    <property type="match status" value="1"/>
</dbReference>
<dbReference type="InterPro" id="IPR003689">
    <property type="entry name" value="ZIP"/>
</dbReference>
<dbReference type="GO" id="GO:0005385">
    <property type="term" value="F:zinc ion transmembrane transporter activity"/>
    <property type="evidence" value="ECO:0007669"/>
    <property type="project" value="TreeGrafter"/>
</dbReference>